<dbReference type="SUPFAM" id="SSF46785">
    <property type="entry name" value="Winged helix' DNA-binding domain"/>
    <property type="match status" value="1"/>
</dbReference>
<dbReference type="SMART" id="SM00345">
    <property type="entry name" value="HTH_GNTR"/>
    <property type="match status" value="1"/>
</dbReference>
<dbReference type="PROSITE" id="PS50949">
    <property type="entry name" value="HTH_GNTR"/>
    <property type="match status" value="1"/>
</dbReference>
<dbReference type="InterPro" id="IPR036388">
    <property type="entry name" value="WH-like_DNA-bd_sf"/>
</dbReference>
<proteinExistence type="predicted"/>
<evidence type="ECO:0000256" key="2">
    <source>
        <dbReference type="ARBA" id="ARBA00023125"/>
    </source>
</evidence>
<evidence type="ECO:0000256" key="1">
    <source>
        <dbReference type="ARBA" id="ARBA00023015"/>
    </source>
</evidence>
<dbReference type="AlphaFoldDB" id="A0A3Q9GLU4"/>
<evidence type="ECO:0000256" key="3">
    <source>
        <dbReference type="ARBA" id="ARBA00023163"/>
    </source>
</evidence>
<dbReference type="Gene3D" id="1.10.10.10">
    <property type="entry name" value="Winged helix-like DNA-binding domain superfamily/Winged helix DNA-binding domain"/>
    <property type="match status" value="1"/>
</dbReference>
<name>A0A3Q9GLU4_9ACTO</name>
<dbReference type="InterPro" id="IPR036390">
    <property type="entry name" value="WH_DNA-bd_sf"/>
</dbReference>
<dbReference type="Proteomes" id="UP000275951">
    <property type="component" value="Chromosome"/>
</dbReference>
<dbReference type="PANTHER" id="PTHR38445">
    <property type="entry name" value="HTH-TYPE TRANSCRIPTIONAL REPRESSOR YTRA"/>
    <property type="match status" value="1"/>
</dbReference>
<dbReference type="GO" id="GO:0003677">
    <property type="term" value="F:DNA binding"/>
    <property type="evidence" value="ECO:0007669"/>
    <property type="project" value="UniProtKB-KW"/>
</dbReference>
<keyword evidence="2" id="KW-0238">DNA-binding</keyword>
<accession>A0A3Q9GLU4</accession>
<feature type="domain" description="HTH gntR-type" evidence="4">
    <location>
        <begin position="9"/>
        <end position="77"/>
    </location>
</feature>
<evidence type="ECO:0000313" key="5">
    <source>
        <dbReference type="EMBL" id="AZR06750.1"/>
    </source>
</evidence>
<dbReference type="InterPro" id="IPR000524">
    <property type="entry name" value="Tscrpt_reg_HTH_GntR"/>
</dbReference>
<sequence>MSIVFDSSTPIYQQIADDIRRRIVSSELNAGDQLMSTTQYATTYRINPATANKAFALLTVDGIVFKQRGIGMFVADDAAAILREQGRQTYVSNRLAPAIREGLALGYGREDIQEFVNAILEEK</sequence>
<reference evidence="5 6" key="1">
    <citation type="submission" date="2018-11" db="EMBL/GenBank/DDBJ databases">
        <title>Multidrug-resistant genes are associated with an 42-kb island TGI1 carrying a complex class 1 integron in a Trueperella pyogenes.</title>
        <authorList>
            <person name="Dong W."/>
        </authorList>
    </citation>
    <scope>NUCLEOTIDE SEQUENCE [LARGE SCALE GENOMIC DNA]</scope>
    <source>
        <strain evidence="5 6">TP4</strain>
    </source>
</reference>
<protein>
    <submittedName>
        <fullName evidence="5">GntR family transcriptional regulator</fullName>
    </submittedName>
</protein>
<dbReference type="Pfam" id="PF00392">
    <property type="entry name" value="GntR"/>
    <property type="match status" value="1"/>
</dbReference>
<dbReference type="RefSeq" id="WP_114949308.1">
    <property type="nucleotide sequence ID" value="NZ_CP033905.1"/>
</dbReference>
<keyword evidence="1" id="KW-0805">Transcription regulation</keyword>
<dbReference type="EMBL" id="CP033905">
    <property type="protein sequence ID" value="AZR06750.1"/>
    <property type="molecule type" value="Genomic_DNA"/>
</dbReference>
<gene>
    <name evidence="5" type="ORF">EBQ10_05200</name>
</gene>
<evidence type="ECO:0000313" key="6">
    <source>
        <dbReference type="Proteomes" id="UP000275951"/>
    </source>
</evidence>
<evidence type="ECO:0000259" key="4">
    <source>
        <dbReference type="PROSITE" id="PS50949"/>
    </source>
</evidence>
<dbReference type="CDD" id="cd07377">
    <property type="entry name" value="WHTH_GntR"/>
    <property type="match status" value="1"/>
</dbReference>
<dbReference type="GO" id="GO:0003700">
    <property type="term" value="F:DNA-binding transcription factor activity"/>
    <property type="evidence" value="ECO:0007669"/>
    <property type="project" value="InterPro"/>
</dbReference>
<keyword evidence="3" id="KW-0804">Transcription</keyword>
<organism evidence="5 6">
    <name type="scientific">Trueperella pyogenes</name>
    <dbReference type="NCBI Taxonomy" id="1661"/>
    <lineage>
        <taxon>Bacteria</taxon>
        <taxon>Bacillati</taxon>
        <taxon>Actinomycetota</taxon>
        <taxon>Actinomycetes</taxon>
        <taxon>Actinomycetales</taxon>
        <taxon>Actinomycetaceae</taxon>
        <taxon>Trueperella</taxon>
    </lineage>
</organism>
<dbReference type="PANTHER" id="PTHR38445:SF9">
    <property type="entry name" value="HTH-TYPE TRANSCRIPTIONAL REPRESSOR YTRA"/>
    <property type="match status" value="1"/>
</dbReference>